<evidence type="ECO:0000313" key="7">
    <source>
        <dbReference type="Proteomes" id="UP000290289"/>
    </source>
</evidence>
<evidence type="ECO:0000256" key="1">
    <source>
        <dbReference type="ARBA" id="ARBA00023015"/>
    </source>
</evidence>
<dbReference type="GO" id="GO:0006355">
    <property type="term" value="P:regulation of DNA-templated transcription"/>
    <property type="evidence" value="ECO:0007669"/>
    <property type="project" value="InterPro"/>
</dbReference>
<accession>A0A498IF19</accession>
<evidence type="ECO:0000313" key="6">
    <source>
        <dbReference type="EMBL" id="RXH81956.1"/>
    </source>
</evidence>
<evidence type="ECO:0000256" key="2">
    <source>
        <dbReference type="ARBA" id="ARBA00023125"/>
    </source>
</evidence>
<dbReference type="EMBL" id="RDQH01000338">
    <property type="protein sequence ID" value="RXH81956.1"/>
    <property type="molecule type" value="Genomic_DNA"/>
</dbReference>
<keyword evidence="1" id="KW-0805">Transcription regulation</keyword>
<protein>
    <recommendedName>
        <fullName evidence="5">NAC domain-containing protein</fullName>
    </recommendedName>
</protein>
<reference evidence="6 7" key="1">
    <citation type="submission" date="2018-10" db="EMBL/GenBank/DDBJ databases">
        <title>A high-quality apple genome assembly.</title>
        <authorList>
            <person name="Hu J."/>
        </authorList>
    </citation>
    <scope>NUCLEOTIDE SEQUENCE [LARGE SCALE GENOMIC DNA]</scope>
    <source>
        <strain evidence="7">cv. HFTH1</strain>
        <tissue evidence="6">Young leaf</tissue>
    </source>
</reference>
<evidence type="ECO:0000256" key="3">
    <source>
        <dbReference type="ARBA" id="ARBA00023163"/>
    </source>
</evidence>
<dbReference type="SUPFAM" id="SSF101941">
    <property type="entry name" value="NAC domain"/>
    <property type="match status" value="1"/>
</dbReference>
<evidence type="ECO:0000259" key="5">
    <source>
        <dbReference type="Pfam" id="PF02365"/>
    </source>
</evidence>
<dbReference type="Proteomes" id="UP000290289">
    <property type="component" value="Chromosome 12"/>
</dbReference>
<comment type="caution">
    <text evidence="6">The sequence shown here is derived from an EMBL/GenBank/DDBJ whole genome shotgun (WGS) entry which is preliminary data.</text>
</comment>
<keyword evidence="4" id="KW-0539">Nucleus</keyword>
<dbReference type="InterPro" id="IPR003441">
    <property type="entry name" value="NAC-dom"/>
</dbReference>
<dbReference type="Pfam" id="PF02365">
    <property type="entry name" value="NAM"/>
    <property type="match status" value="1"/>
</dbReference>
<organism evidence="6 7">
    <name type="scientific">Malus domestica</name>
    <name type="common">Apple</name>
    <name type="synonym">Pyrus malus</name>
    <dbReference type="NCBI Taxonomy" id="3750"/>
    <lineage>
        <taxon>Eukaryota</taxon>
        <taxon>Viridiplantae</taxon>
        <taxon>Streptophyta</taxon>
        <taxon>Embryophyta</taxon>
        <taxon>Tracheophyta</taxon>
        <taxon>Spermatophyta</taxon>
        <taxon>Magnoliopsida</taxon>
        <taxon>eudicotyledons</taxon>
        <taxon>Gunneridae</taxon>
        <taxon>Pentapetalae</taxon>
        <taxon>rosids</taxon>
        <taxon>fabids</taxon>
        <taxon>Rosales</taxon>
        <taxon>Rosaceae</taxon>
        <taxon>Amygdaloideae</taxon>
        <taxon>Maleae</taxon>
        <taxon>Malus</taxon>
    </lineage>
</organism>
<feature type="domain" description="NAC" evidence="5">
    <location>
        <begin position="2"/>
        <end position="53"/>
    </location>
</feature>
<dbReference type="Gene3D" id="2.170.150.80">
    <property type="entry name" value="NAC domain"/>
    <property type="match status" value="1"/>
</dbReference>
<gene>
    <name evidence="6" type="ORF">DVH24_036297</name>
</gene>
<keyword evidence="2" id="KW-0238">DNA-binding</keyword>
<keyword evidence="7" id="KW-1185">Reference proteome</keyword>
<dbReference type="GO" id="GO:0003677">
    <property type="term" value="F:DNA binding"/>
    <property type="evidence" value="ECO:0007669"/>
    <property type="project" value="UniProtKB-KW"/>
</dbReference>
<dbReference type="InterPro" id="IPR036093">
    <property type="entry name" value="NAC_dom_sf"/>
</dbReference>
<evidence type="ECO:0000256" key="4">
    <source>
        <dbReference type="ARBA" id="ARBA00023242"/>
    </source>
</evidence>
<sequence>MDEELVAYYLDRKINGRTIELEIIPEVDLYKCETRDLPGIIELQHRFCIHKHNALSTTRCSPEANSVERLVSIHSDGPEANSVEGHVVVHGDGPKANLVEGPVVPTDVSEANVVIEVYVVPADGLDAKAIEEGFLLMF</sequence>
<dbReference type="AlphaFoldDB" id="A0A498IF19"/>
<proteinExistence type="predicted"/>
<keyword evidence="3" id="KW-0804">Transcription</keyword>
<name>A0A498IF19_MALDO</name>